<name>A0A5B8SSN9_9GAMM</name>
<feature type="region of interest" description="Disordered" evidence="3">
    <location>
        <begin position="1"/>
        <end position="26"/>
    </location>
</feature>
<gene>
    <name evidence="5" type="ORF">FGL86_02805</name>
</gene>
<dbReference type="Gene3D" id="2.60.40.790">
    <property type="match status" value="1"/>
</dbReference>
<dbReference type="CDD" id="cd06464">
    <property type="entry name" value="ACD_sHsps-like"/>
    <property type="match status" value="1"/>
</dbReference>
<proteinExistence type="inferred from homology"/>
<dbReference type="AlphaFoldDB" id="A0A5B8SSN9"/>
<dbReference type="SUPFAM" id="SSF49764">
    <property type="entry name" value="HSP20-like chaperones"/>
    <property type="match status" value="1"/>
</dbReference>
<evidence type="ECO:0000256" key="1">
    <source>
        <dbReference type="PROSITE-ProRule" id="PRU00285"/>
    </source>
</evidence>
<dbReference type="EMBL" id="CP042382">
    <property type="protein sequence ID" value="QEA38103.1"/>
    <property type="molecule type" value="Genomic_DNA"/>
</dbReference>
<evidence type="ECO:0000313" key="5">
    <source>
        <dbReference type="EMBL" id="QEA38103.1"/>
    </source>
</evidence>
<dbReference type="Proteomes" id="UP000321272">
    <property type="component" value="Chromosome"/>
</dbReference>
<feature type="compositionally biased region" description="Basic and acidic residues" evidence="3">
    <location>
        <begin position="1"/>
        <end position="13"/>
    </location>
</feature>
<dbReference type="PANTHER" id="PTHR11527">
    <property type="entry name" value="HEAT-SHOCK PROTEIN 20 FAMILY MEMBER"/>
    <property type="match status" value="1"/>
</dbReference>
<evidence type="ECO:0000256" key="2">
    <source>
        <dbReference type="RuleBase" id="RU003616"/>
    </source>
</evidence>
<evidence type="ECO:0000313" key="6">
    <source>
        <dbReference type="Proteomes" id="UP000321272"/>
    </source>
</evidence>
<dbReference type="InterPro" id="IPR031107">
    <property type="entry name" value="Small_HSP"/>
</dbReference>
<keyword evidence="6" id="KW-1185">Reference proteome</keyword>
<dbReference type="PROSITE" id="PS01031">
    <property type="entry name" value="SHSP"/>
    <property type="match status" value="1"/>
</dbReference>
<evidence type="ECO:0000259" key="4">
    <source>
        <dbReference type="PROSITE" id="PS01031"/>
    </source>
</evidence>
<reference evidence="5 6" key="1">
    <citation type="submission" date="2019-06" db="EMBL/GenBank/DDBJ databases">
        <title>Genome analyses of bacteria isolated from kimchi.</title>
        <authorList>
            <person name="Lee S."/>
            <person name="Ahn S."/>
            <person name="Roh S."/>
        </authorList>
    </citation>
    <scope>NUCLEOTIDE SEQUENCE [LARGE SCALE GENOMIC DNA]</scope>
    <source>
        <strain evidence="5 6">CBA4606</strain>
    </source>
</reference>
<evidence type="ECO:0000256" key="3">
    <source>
        <dbReference type="SAM" id="MobiDB-lite"/>
    </source>
</evidence>
<dbReference type="OrthoDB" id="9788892at2"/>
<dbReference type="InterPro" id="IPR008978">
    <property type="entry name" value="HSP20-like_chaperone"/>
</dbReference>
<feature type="domain" description="SHSP" evidence="4">
    <location>
        <begin position="20"/>
        <end position="131"/>
    </location>
</feature>
<sequence>MTQKAASHDEKQQEVATQQQQRRSLTPMVDIFERDEALQVIADMPGVTQESLHIEVDNNVLSIEGDIKFDMPEGLSPSYAEVRGDRYARRFTLSQEIDTEAIEAKISNGVLHLTLPKRETHRRRRIDVKTA</sequence>
<dbReference type="InterPro" id="IPR002068">
    <property type="entry name" value="A-crystallin/Hsp20_dom"/>
</dbReference>
<accession>A0A5B8SSN9</accession>
<dbReference type="RefSeq" id="WP_147183171.1">
    <property type="nucleotide sequence ID" value="NZ_CP042382.1"/>
</dbReference>
<dbReference type="Pfam" id="PF00011">
    <property type="entry name" value="HSP20"/>
    <property type="match status" value="1"/>
</dbReference>
<dbReference type="KEGG" id="paur:FGL86_02805"/>
<organism evidence="5 6">
    <name type="scientific">Pistricoccus aurantiacus</name>
    <dbReference type="NCBI Taxonomy" id="1883414"/>
    <lineage>
        <taxon>Bacteria</taxon>
        <taxon>Pseudomonadati</taxon>
        <taxon>Pseudomonadota</taxon>
        <taxon>Gammaproteobacteria</taxon>
        <taxon>Oceanospirillales</taxon>
        <taxon>Halomonadaceae</taxon>
        <taxon>Pistricoccus</taxon>
    </lineage>
</organism>
<comment type="similarity">
    <text evidence="1 2">Belongs to the small heat shock protein (HSP20) family.</text>
</comment>
<protein>
    <submittedName>
        <fullName evidence="5">Hsp20/alpha crystallin family protein</fullName>
    </submittedName>
</protein>